<dbReference type="HOGENOM" id="CLU_2080283_0_0_9"/>
<comment type="caution">
    <text evidence="1">The sequence shown here is derived from an EMBL/GenBank/DDBJ whole genome shotgun (WGS) entry which is preliminary data.</text>
</comment>
<dbReference type="EMBL" id="AYJU01000003">
    <property type="protein sequence ID" value="EST55725.1"/>
    <property type="molecule type" value="Genomic_DNA"/>
</dbReference>
<sequence>MTKWDDINTIYNAPVFAVNKGSIIKLRVELDKPLEEYERDFLSSFIDSWTFPRDGKYIRSFKVLRFFIKEKFFEAELKYRTKDNDSDELKLLCQDLIHYFNYYQFHIVKWESTLLSE</sequence>
<keyword evidence="2" id="KW-1185">Reference proteome</keyword>
<gene>
    <name evidence="1" type="ORF">T458_07765</name>
</gene>
<reference evidence="1 2" key="1">
    <citation type="journal article" date="2014" name="Genome Announc.">
        <title>Draft Genome Sequence of Brevibacillus panacihumi Strain W25, a Halotolerant Hydrocarbon-Degrading Bacterium.</title>
        <authorList>
            <person name="Wang X."/>
            <person name="Jin D."/>
            <person name="Zhou L."/>
            <person name="Wu L."/>
            <person name="An W."/>
            <person name="Chen Y."/>
            <person name="Zhao L."/>
        </authorList>
    </citation>
    <scope>NUCLEOTIDE SEQUENCE [LARGE SCALE GENOMIC DNA]</scope>
    <source>
        <strain evidence="1 2">W25</strain>
    </source>
</reference>
<dbReference type="eggNOG" id="ENOG50307GB">
    <property type="taxonomic scope" value="Bacteria"/>
</dbReference>
<dbReference type="Proteomes" id="UP000017973">
    <property type="component" value="Unassembled WGS sequence"/>
</dbReference>
<accession>V6MCU4</accession>
<dbReference type="OrthoDB" id="2626063at2"/>
<protein>
    <submittedName>
        <fullName evidence="1">Uncharacterized protein</fullName>
    </submittedName>
</protein>
<dbReference type="AlphaFoldDB" id="V6MCU4"/>
<proteinExistence type="predicted"/>
<evidence type="ECO:0000313" key="1">
    <source>
        <dbReference type="EMBL" id="EST55725.1"/>
    </source>
</evidence>
<dbReference type="RefSeq" id="WP_023555567.1">
    <property type="nucleotide sequence ID" value="NZ_KI629787.1"/>
</dbReference>
<name>V6MCU4_9BACL</name>
<evidence type="ECO:0000313" key="2">
    <source>
        <dbReference type="Proteomes" id="UP000017973"/>
    </source>
</evidence>
<organism evidence="1 2">
    <name type="scientific">Brevibacillus panacihumi W25</name>
    <dbReference type="NCBI Taxonomy" id="1408254"/>
    <lineage>
        <taxon>Bacteria</taxon>
        <taxon>Bacillati</taxon>
        <taxon>Bacillota</taxon>
        <taxon>Bacilli</taxon>
        <taxon>Bacillales</taxon>
        <taxon>Paenibacillaceae</taxon>
        <taxon>Brevibacillus</taxon>
    </lineage>
</organism>